<dbReference type="EC" id="3.4.24.-" evidence="2"/>
<dbReference type="SMART" id="SM00382">
    <property type="entry name" value="AAA"/>
    <property type="match status" value="1"/>
</dbReference>
<dbReference type="PANTHER" id="PTHR23076">
    <property type="entry name" value="METALLOPROTEASE M41 FTSH"/>
    <property type="match status" value="1"/>
</dbReference>
<dbReference type="Gene3D" id="1.10.8.60">
    <property type="match status" value="1"/>
</dbReference>
<dbReference type="GO" id="GO:0005524">
    <property type="term" value="F:ATP binding"/>
    <property type="evidence" value="ECO:0007669"/>
    <property type="project" value="InterPro"/>
</dbReference>
<evidence type="ECO:0000313" key="3">
    <source>
        <dbReference type="Proteomes" id="UP000033111"/>
    </source>
</evidence>
<dbReference type="EMBL" id="CP009506">
    <property type="protein sequence ID" value="AKB29406.1"/>
    <property type="molecule type" value="Genomic_DNA"/>
</dbReference>
<dbReference type="GO" id="GO:0016887">
    <property type="term" value="F:ATP hydrolysis activity"/>
    <property type="evidence" value="ECO:0007669"/>
    <property type="project" value="InterPro"/>
</dbReference>
<dbReference type="Gene3D" id="3.40.50.300">
    <property type="entry name" value="P-loop containing nucleotide triphosphate hydrolases"/>
    <property type="match status" value="1"/>
</dbReference>
<feature type="domain" description="AAA+ ATPase" evidence="1">
    <location>
        <begin position="145"/>
        <end position="280"/>
    </location>
</feature>
<evidence type="ECO:0000259" key="1">
    <source>
        <dbReference type="SMART" id="SM00382"/>
    </source>
</evidence>
<dbReference type="PATRIC" id="fig|1434120.4.peg.3519"/>
<accession>A0A0E3L900</accession>
<evidence type="ECO:0000313" key="2">
    <source>
        <dbReference type="EMBL" id="AKB29406.1"/>
    </source>
</evidence>
<dbReference type="InterPro" id="IPR003959">
    <property type="entry name" value="ATPase_AAA_core"/>
</dbReference>
<dbReference type="GO" id="GO:0004176">
    <property type="term" value="F:ATP-dependent peptidase activity"/>
    <property type="evidence" value="ECO:0007669"/>
    <property type="project" value="TreeGrafter"/>
</dbReference>
<name>A0A0E3L900_9EURY</name>
<dbReference type="KEGG" id="msw:MSSIT_2687"/>
<dbReference type="HOGENOM" id="CLU_000688_21_3_2"/>
<keyword evidence="2" id="KW-0132">Cell division</keyword>
<dbReference type="Proteomes" id="UP000033111">
    <property type="component" value="Chromosome"/>
</dbReference>
<dbReference type="InterPro" id="IPR027417">
    <property type="entry name" value="P-loop_NTPase"/>
</dbReference>
<protein>
    <submittedName>
        <fullName evidence="2">Cell division protein FtsH</fullName>
        <ecNumber evidence="2">3.4.24.-</ecNumber>
    </submittedName>
</protein>
<dbReference type="Pfam" id="PF00004">
    <property type="entry name" value="AAA"/>
    <property type="match status" value="1"/>
</dbReference>
<dbReference type="Pfam" id="PF23902">
    <property type="entry name" value="AAA_lid_PRS2_C"/>
    <property type="match status" value="1"/>
</dbReference>
<organism evidence="2 3">
    <name type="scientific">Methanosarcina siciliae T4/M</name>
    <dbReference type="NCBI Taxonomy" id="1434120"/>
    <lineage>
        <taxon>Archaea</taxon>
        <taxon>Methanobacteriati</taxon>
        <taxon>Methanobacteriota</taxon>
        <taxon>Stenosarchaea group</taxon>
        <taxon>Methanomicrobia</taxon>
        <taxon>Methanosarcinales</taxon>
        <taxon>Methanosarcinaceae</taxon>
        <taxon>Methanosarcina</taxon>
    </lineage>
</organism>
<dbReference type="GO" id="GO:0051301">
    <property type="term" value="P:cell division"/>
    <property type="evidence" value="ECO:0007669"/>
    <property type="project" value="UniProtKB-KW"/>
</dbReference>
<keyword evidence="2" id="KW-0378">Hydrolase</keyword>
<gene>
    <name evidence="2" type="ORF">MSSIT_2687</name>
</gene>
<keyword evidence="2" id="KW-0131">Cell cycle</keyword>
<dbReference type="InterPro" id="IPR057408">
    <property type="entry name" value="PRS2_C_AAA_lid"/>
</dbReference>
<dbReference type="GO" id="GO:0006508">
    <property type="term" value="P:proteolysis"/>
    <property type="evidence" value="ECO:0007669"/>
    <property type="project" value="TreeGrafter"/>
</dbReference>
<sequence length="365" mass="41570">MNTKKTHENNTEFGKSTSELLILKPEGYPLSGMMEEYPVIENRDVFEFYAREQWNGYVARKGDYLFDRRMFPDFAYRIIDVEPAESMIGNSTAIIVTEEENGISSSAEIKSDVIFEDVIGQELAKQKCRLIERFLEEPERFGKWAPRNILFFGPSGTGKTMLAKALANKTDVPIIPVKATQLIGEYVGDGARQIHQLYDRAEEMSPCIIFIDELDAIALDRRFQELRGDVSEIVNALLTEMDGIVEREGVCTICSTNRVNALDSAVRSRFEEEIEFVLPGEEEIVHILRSNVKTFPLQVEKCDFQALAKKAKGLSGRDIVEKILKTALHQAIIDDREIVTWKDFEKSLAKLTREDFTPDPTHLYV</sequence>
<dbReference type="SUPFAM" id="SSF52540">
    <property type="entry name" value="P-loop containing nucleoside triphosphate hydrolases"/>
    <property type="match status" value="1"/>
</dbReference>
<keyword evidence="3" id="KW-1185">Reference proteome</keyword>
<dbReference type="InterPro" id="IPR003593">
    <property type="entry name" value="AAA+_ATPase"/>
</dbReference>
<reference evidence="2 3" key="1">
    <citation type="submission" date="2014-07" db="EMBL/GenBank/DDBJ databases">
        <title>Methanogenic archaea and the global carbon cycle.</title>
        <authorList>
            <person name="Henriksen J.R."/>
            <person name="Luke J."/>
            <person name="Reinhart S."/>
            <person name="Benedict M.N."/>
            <person name="Youngblut N.D."/>
            <person name="Metcalf M.E."/>
            <person name="Whitaker R.J."/>
            <person name="Metcalf W.W."/>
        </authorList>
    </citation>
    <scope>NUCLEOTIDE SEQUENCE [LARGE SCALE GENOMIC DNA]</scope>
    <source>
        <strain evidence="2 3">T4/M</strain>
    </source>
</reference>
<dbReference type="CDD" id="cd19481">
    <property type="entry name" value="RecA-like_protease"/>
    <property type="match status" value="1"/>
</dbReference>
<dbReference type="InterPro" id="IPR057405">
    <property type="entry name" value="PRS2-like_N"/>
</dbReference>
<dbReference type="Pfam" id="PF23900">
    <property type="entry name" value="PRS2_N"/>
    <property type="match status" value="1"/>
</dbReference>
<proteinExistence type="predicted"/>
<dbReference type="AlphaFoldDB" id="A0A0E3L900"/>
<dbReference type="PANTHER" id="PTHR23076:SF97">
    <property type="entry name" value="ATP-DEPENDENT ZINC METALLOPROTEASE YME1L1"/>
    <property type="match status" value="1"/>
</dbReference>